<feature type="non-terminal residue" evidence="1">
    <location>
        <position position="13"/>
    </location>
</feature>
<proteinExistence type="predicted"/>
<dbReference type="EMBL" id="BMAW01087354">
    <property type="protein sequence ID" value="GFS29251.1"/>
    <property type="molecule type" value="Genomic_DNA"/>
</dbReference>
<name>A0A8X6M7E8_NEPPI</name>
<evidence type="ECO:0000313" key="1">
    <source>
        <dbReference type="EMBL" id="GFS29251.1"/>
    </source>
</evidence>
<keyword evidence="2" id="KW-1185">Reference proteome</keyword>
<gene>
    <name evidence="1" type="ORF">NPIL_574251</name>
</gene>
<accession>A0A8X6M7E8</accession>
<comment type="caution">
    <text evidence="1">The sequence shown here is derived from an EMBL/GenBank/DDBJ whole genome shotgun (WGS) entry which is preliminary data.</text>
</comment>
<reference evidence="1" key="1">
    <citation type="submission" date="2020-08" db="EMBL/GenBank/DDBJ databases">
        <title>Multicomponent nature underlies the extraordinary mechanical properties of spider dragline silk.</title>
        <authorList>
            <person name="Kono N."/>
            <person name="Nakamura H."/>
            <person name="Mori M."/>
            <person name="Yoshida Y."/>
            <person name="Ohtoshi R."/>
            <person name="Malay A.D."/>
            <person name="Moran D.A.P."/>
            <person name="Tomita M."/>
            <person name="Numata K."/>
            <person name="Arakawa K."/>
        </authorList>
    </citation>
    <scope>NUCLEOTIDE SEQUENCE</scope>
</reference>
<sequence length="13" mass="1426">MGDFPTSPANIFE</sequence>
<protein>
    <submittedName>
        <fullName evidence="1">Uncharacterized protein</fullName>
    </submittedName>
</protein>
<evidence type="ECO:0000313" key="2">
    <source>
        <dbReference type="Proteomes" id="UP000887013"/>
    </source>
</evidence>
<organism evidence="1 2">
    <name type="scientific">Nephila pilipes</name>
    <name type="common">Giant wood spider</name>
    <name type="synonym">Nephila maculata</name>
    <dbReference type="NCBI Taxonomy" id="299642"/>
    <lineage>
        <taxon>Eukaryota</taxon>
        <taxon>Metazoa</taxon>
        <taxon>Ecdysozoa</taxon>
        <taxon>Arthropoda</taxon>
        <taxon>Chelicerata</taxon>
        <taxon>Arachnida</taxon>
        <taxon>Araneae</taxon>
        <taxon>Araneomorphae</taxon>
        <taxon>Entelegynae</taxon>
        <taxon>Araneoidea</taxon>
        <taxon>Nephilidae</taxon>
        <taxon>Nephila</taxon>
    </lineage>
</organism>
<dbReference type="Proteomes" id="UP000887013">
    <property type="component" value="Unassembled WGS sequence"/>
</dbReference>